<dbReference type="EC" id="2.3.1.-" evidence="2"/>
<dbReference type="EMBL" id="UFSM01000001">
    <property type="protein sequence ID" value="SUU88588.1"/>
    <property type="molecule type" value="Genomic_DNA"/>
</dbReference>
<dbReference type="InterPro" id="IPR000182">
    <property type="entry name" value="GNAT_dom"/>
</dbReference>
<dbReference type="GO" id="GO:0016747">
    <property type="term" value="F:acyltransferase activity, transferring groups other than amino-acyl groups"/>
    <property type="evidence" value="ECO:0007669"/>
    <property type="project" value="InterPro"/>
</dbReference>
<evidence type="ECO:0000313" key="3">
    <source>
        <dbReference type="Proteomes" id="UP000254701"/>
    </source>
</evidence>
<dbReference type="InterPro" id="IPR016181">
    <property type="entry name" value="Acyl_CoA_acyltransferase"/>
</dbReference>
<proteinExistence type="predicted"/>
<dbReference type="SUPFAM" id="SSF55729">
    <property type="entry name" value="Acyl-CoA N-acyltransferases (Nat)"/>
    <property type="match status" value="1"/>
</dbReference>
<name>A0A380WIK7_AMIAI</name>
<reference evidence="2 3" key="1">
    <citation type="submission" date="2018-06" db="EMBL/GenBank/DDBJ databases">
        <authorList>
            <consortium name="Pathogen Informatics"/>
            <person name="Doyle S."/>
        </authorList>
    </citation>
    <scope>NUCLEOTIDE SEQUENCE [LARGE SCALE GENOMIC DNA]</scope>
    <source>
        <strain evidence="2 3">NCTC10684</strain>
    </source>
</reference>
<keyword evidence="2" id="KW-0012">Acyltransferase</keyword>
<accession>A0A380WIK7</accession>
<feature type="domain" description="N-acetyltransferase" evidence="1">
    <location>
        <begin position="1"/>
        <end position="75"/>
    </location>
</feature>
<evidence type="ECO:0000259" key="1">
    <source>
        <dbReference type="PROSITE" id="PS51186"/>
    </source>
</evidence>
<gene>
    <name evidence="2" type="primary">ydaF_1</name>
    <name evidence="2" type="ORF">NCTC10684_01812</name>
</gene>
<keyword evidence="2" id="KW-0808">Transferase</keyword>
<protein>
    <submittedName>
        <fullName evidence="2">Ribosomal N-acetyltransferase YdaF</fullName>
        <ecNumber evidence="2">2.3.1.-</ecNumber>
    </submittedName>
</protein>
<dbReference type="Pfam" id="PF00583">
    <property type="entry name" value="Acetyltransf_1"/>
    <property type="match status" value="1"/>
</dbReference>
<organism evidence="2 3">
    <name type="scientific">Aminobacter aminovorans</name>
    <name type="common">Chelatobacter heintzii</name>
    <dbReference type="NCBI Taxonomy" id="83263"/>
    <lineage>
        <taxon>Bacteria</taxon>
        <taxon>Pseudomonadati</taxon>
        <taxon>Pseudomonadota</taxon>
        <taxon>Alphaproteobacteria</taxon>
        <taxon>Hyphomicrobiales</taxon>
        <taxon>Phyllobacteriaceae</taxon>
        <taxon>Aminobacter</taxon>
    </lineage>
</organism>
<dbReference type="PROSITE" id="PS51186">
    <property type="entry name" value="GNAT"/>
    <property type="match status" value="1"/>
</dbReference>
<evidence type="ECO:0000313" key="2">
    <source>
        <dbReference type="EMBL" id="SUU88588.1"/>
    </source>
</evidence>
<sequence>MGIIRPYRERGLGLQLITAALKQARELGFVRIEFVVPADNARAIALYERVGFLREGASRDAVFVDGRYFDVINMAMIYR</sequence>
<dbReference type="Gene3D" id="3.40.630.30">
    <property type="match status" value="1"/>
</dbReference>
<dbReference type="Proteomes" id="UP000254701">
    <property type="component" value="Unassembled WGS sequence"/>
</dbReference>
<dbReference type="AlphaFoldDB" id="A0A380WIK7"/>